<protein>
    <submittedName>
        <fullName evidence="2">Uncharacterized protein</fullName>
    </submittedName>
</protein>
<feature type="region of interest" description="Disordered" evidence="1">
    <location>
        <begin position="19"/>
        <end position="42"/>
    </location>
</feature>
<comment type="caution">
    <text evidence="2">The sequence shown here is derived from an EMBL/GenBank/DDBJ whole genome shotgun (WGS) entry which is preliminary data.</text>
</comment>
<dbReference type="Proteomes" id="UP001281614">
    <property type="component" value="Unassembled WGS sequence"/>
</dbReference>
<sequence length="42" mass="4747">MLLSLYHCEPETQFLGRLHLPNSRTNGTAPPAEARLRERISA</sequence>
<proteinExistence type="predicted"/>
<evidence type="ECO:0000313" key="3">
    <source>
        <dbReference type="Proteomes" id="UP001281614"/>
    </source>
</evidence>
<dbReference type="EMBL" id="VYYT01000196">
    <property type="protein sequence ID" value="KAK2757829.1"/>
    <property type="molecule type" value="Genomic_DNA"/>
</dbReference>
<accession>A0AAE0D4R8</accession>
<dbReference type="AlphaFoldDB" id="A0AAE0D4R8"/>
<keyword evidence="3" id="KW-1185">Reference proteome</keyword>
<organism evidence="2 3">
    <name type="scientific">Colletotrichum kahawae</name>
    <name type="common">Coffee berry disease fungus</name>
    <dbReference type="NCBI Taxonomy" id="34407"/>
    <lineage>
        <taxon>Eukaryota</taxon>
        <taxon>Fungi</taxon>
        <taxon>Dikarya</taxon>
        <taxon>Ascomycota</taxon>
        <taxon>Pezizomycotina</taxon>
        <taxon>Sordariomycetes</taxon>
        <taxon>Hypocreomycetidae</taxon>
        <taxon>Glomerellales</taxon>
        <taxon>Glomerellaceae</taxon>
        <taxon>Colletotrichum</taxon>
        <taxon>Colletotrichum gloeosporioides species complex</taxon>
    </lineage>
</organism>
<name>A0AAE0D4R8_COLKA</name>
<gene>
    <name evidence="2" type="ORF">CKAH01_16947</name>
</gene>
<evidence type="ECO:0000313" key="2">
    <source>
        <dbReference type="EMBL" id="KAK2757829.1"/>
    </source>
</evidence>
<evidence type="ECO:0000256" key="1">
    <source>
        <dbReference type="SAM" id="MobiDB-lite"/>
    </source>
</evidence>
<reference evidence="2" key="1">
    <citation type="submission" date="2023-02" db="EMBL/GenBank/DDBJ databases">
        <title>Colletotrichum kahawae CIFC_Que2 genome sequencing and assembly.</title>
        <authorList>
            <person name="Baroncelli R."/>
        </authorList>
    </citation>
    <scope>NUCLEOTIDE SEQUENCE</scope>
    <source>
        <strain evidence="2">CIFC_Que2</strain>
    </source>
</reference>